<evidence type="ECO:0000256" key="2">
    <source>
        <dbReference type="ARBA" id="ARBA00022679"/>
    </source>
</evidence>
<sequence>MAAASVGSVTEPAFLAAVSTSYDTVADTYVERFPPSRLGPLGRAMLRAFAEIVLAESKGPVADVGCGPGGLTAELAGHGLEVSGIDLSPRMIELARAAHPELPFSVGSMTALDLPDGGLGGLLAHYSTHHLPPERLPAVFAEFCRTLAPGGHLLLGTHLGQDEHLRPTSGYGGHPVSYDWYQLPGERIAALIEGAGLTITARLDEPNPNGAGRSFAYFLARRPG</sequence>
<evidence type="ECO:0000259" key="4">
    <source>
        <dbReference type="Pfam" id="PF13649"/>
    </source>
</evidence>
<dbReference type="CDD" id="cd02440">
    <property type="entry name" value="AdoMet_MTases"/>
    <property type="match status" value="1"/>
</dbReference>
<dbReference type="PANTHER" id="PTHR43464">
    <property type="entry name" value="METHYLTRANSFERASE"/>
    <property type="match status" value="1"/>
</dbReference>
<keyword evidence="6" id="KW-1185">Reference proteome</keyword>
<protein>
    <submittedName>
        <fullName evidence="5">Methyltransferase domain-containing protein</fullName>
    </submittedName>
</protein>
<dbReference type="InterPro" id="IPR041698">
    <property type="entry name" value="Methyltransf_25"/>
</dbReference>
<keyword evidence="3" id="KW-0949">S-adenosyl-L-methionine</keyword>
<evidence type="ECO:0000256" key="1">
    <source>
        <dbReference type="ARBA" id="ARBA00022603"/>
    </source>
</evidence>
<dbReference type="AlphaFoldDB" id="A0A1H2IAD5"/>
<dbReference type="Pfam" id="PF13649">
    <property type="entry name" value="Methyltransf_25"/>
    <property type="match status" value="1"/>
</dbReference>
<proteinExistence type="predicted"/>
<dbReference type="Gene3D" id="3.40.50.150">
    <property type="entry name" value="Vaccinia Virus protein VP39"/>
    <property type="match status" value="1"/>
</dbReference>
<reference evidence="6" key="1">
    <citation type="submission" date="2016-10" db="EMBL/GenBank/DDBJ databases">
        <authorList>
            <person name="Varghese N."/>
            <person name="Submissions S."/>
        </authorList>
    </citation>
    <scope>NUCLEOTIDE SEQUENCE [LARGE SCALE GENOMIC DNA]</scope>
    <source>
        <strain evidence="6">DSM 45079</strain>
    </source>
</reference>
<keyword evidence="1 5" id="KW-0489">Methyltransferase</keyword>
<accession>A0A1H2IAD5</accession>
<keyword evidence="2 5" id="KW-0808">Transferase</keyword>
<dbReference type="PANTHER" id="PTHR43464:SF19">
    <property type="entry name" value="UBIQUINONE BIOSYNTHESIS O-METHYLTRANSFERASE, MITOCHONDRIAL"/>
    <property type="match status" value="1"/>
</dbReference>
<dbReference type="GO" id="GO:0032259">
    <property type="term" value="P:methylation"/>
    <property type="evidence" value="ECO:0007669"/>
    <property type="project" value="UniProtKB-KW"/>
</dbReference>
<organism evidence="5 6">
    <name type="scientific">Jiangella alkaliphila</name>
    <dbReference type="NCBI Taxonomy" id="419479"/>
    <lineage>
        <taxon>Bacteria</taxon>
        <taxon>Bacillati</taxon>
        <taxon>Actinomycetota</taxon>
        <taxon>Actinomycetes</taxon>
        <taxon>Jiangellales</taxon>
        <taxon>Jiangellaceae</taxon>
        <taxon>Jiangella</taxon>
    </lineage>
</organism>
<dbReference type="STRING" id="419479.SAMN04488563_1547"/>
<name>A0A1H2IAD5_9ACTN</name>
<gene>
    <name evidence="5" type="ORF">SAMN04488563_1547</name>
</gene>
<dbReference type="InterPro" id="IPR029063">
    <property type="entry name" value="SAM-dependent_MTases_sf"/>
</dbReference>
<dbReference type="SUPFAM" id="SSF53335">
    <property type="entry name" value="S-adenosyl-L-methionine-dependent methyltransferases"/>
    <property type="match status" value="1"/>
</dbReference>
<dbReference type="EMBL" id="LT629791">
    <property type="protein sequence ID" value="SDU40896.1"/>
    <property type="molecule type" value="Genomic_DNA"/>
</dbReference>
<dbReference type="Proteomes" id="UP000182977">
    <property type="component" value="Chromosome I"/>
</dbReference>
<evidence type="ECO:0000256" key="3">
    <source>
        <dbReference type="ARBA" id="ARBA00022691"/>
    </source>
</evidence>
<dbReference type="GO" id="GO:0008168">
    <property type="term" value="F:methyltransferase activity"/>
    <property type="evidence" value="ECO:0007669"/>
    <property type="project" value="UniProtKB-KW"/>
</dbReference>
<evidence type="ECO:0000313" key="5">
    <source>
        <dbReference type="EMBL" id="SDU40896.1"/>
    </source>
</evidence>
<feature type="domain" description="Methyltransferase" evidence="4">
    <location>
        <begin position="61"/>
        <end position="151"/>
    </location>
</feature>
<evidence type="ECO:0000313" key="6">
    <source>
        <dbReference type="Proteomes" id="UP000182977"/>
    </source>
</evidence>